<protein>
    <recommendedName>
        <fullName evidence="3 10">Dolichol phosphate-mannose biosynthesis regulatory protein</fullName>
    </recommendedName>
</protein>
<sequence>MDQLVGFGLVAFSLLLFVYYTIWIIILPFIDSDHGIHKFFLPREYSVTIPVIAGLLLVLFVGESHSDLFKSWSLMFHLIADSSEWPVSKAHVVGASSQQCPVCDCDSTSVSFCTVELPLSPSVMRFHFSQQCV</sequence>
<evidence type="ECO:0000313" key="11">
    <source>
        <dbReference type="Ensembl" id="ENSCPBP00000036329.1"/>
    </source>
</evidence>
<dbReference type="Pfam" id="PF07297">
    <property type="entry name" value="DPM2"/>
    <property type="match status" value="1"/>
</dbReference>
<organism evidence="11 12">
    <name type="scientific">Chrysemys picta bellii</name>
    <name type="common">Western painted turtle</name>
    <name type="synonym">Emys bellii</name>
    <dbReference type="NCBI Taxonomy" id="8478"/>
    <lineage>
        <taxon>Eukaryota</taxon>
        <taxon>Metazoa</taxon>
        <taxon>Chordata</taxon>
        <taxon>Craniata</taxon>
        <taxon>Vertebrata</taxon>
        <taxon>Euteleostomi</taxon>
        <taxon>Archelosauria</taxon>
        <taxon>Testudinata</taxon>
        <taxon>Testudines</taxon>
        <taxon>Cryptodira</taxon>
        <taxon>Durocryptodira</taxon>
        <taxon>Testudinoidea</taxon>
        <taxon>Emydidae</taxon>
        <taxon>Chrysemys</taxon>
    </lineage>
</organism>
<feature type="transmembrane region" description="Helical" evidence="10">
    <location>
        <begin position="7"/>
        <end position="30"/>
    </location>
</feature>
<proteinExistence type="inferred from homology"/>
<comment type="similarity">
    <text evidence="2 10">Belongs to the DPM2 family.</text>
</comment>
<dbReference type="UniPathway" id="UPA00378"/>
<dbReference type="Ensembl" id="ENSCPBT00000042604.1">
    <property type="protein sequence ID" value="ENSCPBP00000036329.1"/>
    <property type="gene ID" value="ENSCPBG00000025236.1"/>
</dbReference>
<dbReference type="GeneTree" id="ENSGT00390000001098"/>
<dbReference type="PANTHER" id="PTHR15039:SF11">
    <property type="entry name" value="DOLICHOL PHOSPHATE-MANNOSE BIOSYNTHESIS REGULATORY PROTEIN"/>
    <property type="match status" value="1"/>
</dbReference>
<keyword evidence="7 10" id="KW-0472">Membrane</keyword>
<feature type="transmembrane region" description="Helical" evidence="10">
    <location>
        <begin position="45"/>
        <end position="62"/>
    </location>
</feature>
<dbReference type="PANTHER" id="PTHR15039">
    <property type="entry name" value="DOLICHOL PHOSPHATE-MANNOSE BIOSYNTHESIS REGULATORY PROTEIN"/>
    <property type="match status" value="1"/>
</dbReference>
<evidence type="ECO:0000256" key="10">
    <source>
        <dbReference type="RuleBase" id="RU365084"/>
    </source>
</evidence>
<dbReference type="Proteomes" id="UP000694380">
    <property type="component" value="Unplaced"/>
</dbReference>
<keyword evidence="6 10" id="KW-1133">Transmembrane helix</keyword>
<dbReference type="InterPro" id="IPR009914">
    <property type="entry name" value="DPM2"/>
</dbReference>
<evidence type="ECO:0000256" key="6">
    <source>
        <dbReference type="ARBA" id="ARBA00022989"/>
    </source>
</evidence>
<gene>
    <name evidence="11" type="primary">DPM2</name>
</gene>
<evidence type="ECO:0000256" key="4">
    <source>
        <dbReference type="ARBA" id="ARBA00022692"/>
    </source>
</evidence>
<evidence type="ECO:0000256" key="7">
    <source>
        <dbReference type="ARBA" id="ARBA00023136"/>
    </source>
</evidence>
<evidence type="ECO:0000313" key="12">
    <source>
        <dbReference type="Proteomes" id="UP000694380"/>
    </source>
</evidence>
<reference evidence="11" key="1">
    <citation type="submission" date="2025-08" db="UniProtKB">
        <authorList>
            <consortium name="Ensembl"/>
        </authorList>
    </citation>
    <scope>IDENTIFICATION</scope>
</reference>
<dbReference type="GO" id="GO:0033185">
    <property type="term" value="C:dolichol-phosphate-mannose synthase complex"/>
    <property type="evidence" value="ECO:0007669"/>
    <property type="project" value="TreeGrafter"/>
</dbReference>
<comment type="function">
    <text evidence="10">Regulatory subunit of the dolichol-phosphate mannose (DPM) synthase complex; essential for the ER localization.</text>
</comment>
<dbReference type="GO" id="GO:0005789">
    <property type="term" value="C:endoplasmic reticulum membrane"/>
    <property type="evidence" value="ECO:0007669"/>
    <property type="project" value="UniProtKB-SubCell"/>
</dbReference>
<comment type="subunit">
    <text evidence="9">Component of the dolichol-phosphate mannose (DPM) synthase complex composed of DPM1, DPM2 and DPM3; in the complex interacts directly with DPM3. Component of the glycosylphosphatidylinositol-N-acetylglucosaminyltransferase (GPI-GnT) complex composed at least by PIGA, PIGC, PIGH, PIGP, PIGQ, PIGY and DPM2. Interacts with PIGA, PIGC and PIGQ.</text>
</comment>
<keyword evidence="4 10" id="KW-0812">Transmembrane</keyword>
<accession>A0A8C3IMW8</accession>
<dbReference type="GO" id="GO:0030234">
    <property type="term" value="F:enzyme regulator activity"/>
    <property type="evidence" value="ECO:0007669"/>
    <property type="project" value="UniProtKB-UniRule"/>
</dbReference>
<evidence type="ECO:0000256" key="1">
    <source>
        <dbReference type="ARBA" id="ARBA00004477"/>
    </source>
</evidence>
<dbReference type="GO" id="GO:0180047">
    <property type="term" value="P:dolichol phosphate mannose biosynthetic process"/>
    <property type="evidence" value="ECO:0007669"/>
    <property type="project" value="InterPro"/>
</dbReference>
<evidence type="ECO:0000256" key="8">
    <source>
        <dbReference type="ARBA" id="ARBA00045174"/>
    </source>
</evidence>
<evidence type="ECO:0000256" key="3">
    <source>
        <dbReference type="ARBA" id="ARBA00018157"/>
    </source>
</evidence>
<keyword evidence="12" id="KW-1185">Reference proteome</keyword>
<evidence type="ECO:0000256" key="9">
    <source>
        <dbReference type="ARBA" id="ARBA00046896"/>
    </source>
</evidence>
<evidence type="ECO:0000256" key="2">
    <source>
        <dbReference type="ARBA" id="ARBA00005478"/>
    </source>
</evidence>
<comment type="function">
    <text evidence="8">Regulates the biosynthesis of dolichol phosphate-mannose. Regulatory subunit of the dolichol-phosphate mannose (DPM) synthase complex; essential for the ER localization and stable expression of DPM1. Part of the glycosylphosphatidylinositol-N-acetylglucosaminyltransferase (GPI-GnT) complex that catalyzes the transfer of N-acetylglucosamine from UDP-N-acetylglucosamine to phosphatidylinositol and participates in the first step of GPI biosynthesis. May act by regulating the GPI-GNT complex.</text>
</comment>
<keyword evidence="5 10" id="KW-0256">Endoplasmic reticulum</keyword>
<comment type="subcellular location">
    <subcellularLocation>
        <location evidence="1 10">Endoplasmic reticulum membrane</location>
        <topology evidence="1 10">Multi-pass membrane protein</topology>
    </subcellularLocation>
</comment>
<dbReference type="GO" id="GO:0006506">
    <property type="term" value="P:GPI anchor biosynthetic process"/>
    <property type="evidence" value="ECO:0007669"/>
    <property type="project" value="TreeGrafter"/>
</dbReference>
<dbReference type="AlphaFoldDB" id="A0A8C3IMW8"/>
<comment type="pathway">
    <text evidence="10">Protein modification; protein glycosylation.</text>
</comment>
<reference evidence="11" key="2">
    <citation type="submission" date="2025-09" db="UniProtKB">
        <authorList>
            <consortium name="Ensembl"/>
        </authorList>
    </citation>
    <scope>IDENTIFICATION</scope>
</reference>
<name>A0A8C3IMW8_CHRPI</name>
<evidence type="ECO:0000256" key="5">
    <source>
        <dbReference type="ARBA" id="ARBA00022824"/>
    </source>
</evidence>